<sequence length="83" mass="9066">MIEHAPNTTTRNIAATSQAVSRADCESLIICLEGGRFVIAAVDNDPFPVLICEDKPDLRELAVGDTVDYRGDSCKVRAVEVFR</sequence>
<dbReference type="AlphaFoldDB" id="A0A5B1CP01"/>
<organism evidence="1 2">
    <name type="scientific">Rubripirellula obstinata</name>
    <dbReference type="NCBI Taxonomy" id="406547"/>
    <lineage>
        <taxon>Bacteria</taxon>
        <taxon>Pseudomonadati</taxon>
        <taxon>Planctomycetota</taxon>
        <taxon>Planctomycetia</taxon>
        <taxon>Pirellulales</taxon>
        <taxon>Pirellulaceae</taxon>
        <taxon>Rubripirellula</taxon>
    </lineage>
</organism>
<dbReference type="Proteomes" id="UP000322699">
    <property type="component" value="Unassembled WGS sequence"/>
</dbReference>
<dbReference type="RefSeq" id="WP_068266126.1">
    <property type="nucleotide sequence ID" value="NZ_LWSK01000108.1"/>
</dbReference>
<gene>
    <name evidence="1" type="ORF">LF1_42400</name>
</gene>
<reference evidence="1 2" key="1">
    <citation type="submission" date="2019-08" db="EMBL/GenBank/DDBJ databases">
        <title>Deep-cultivation of Planctomycetes and their phenomic and genomic characterization uncovers novel biology.</title>
        <authorList>
            <person name="Wiegand S."/>
            <person name="Jogler M."/>
            <person name="Boedeker C."/>
            <person name="Pinto D."/>
            <person name="Vollmers J."/>
            <person name="Rivas-Marin E."/>
            <person name="Kohn T."/>
            <person name="Peeters S.H."/>
            <person name="Heuer A."/>
            <person name="Rast P."/>
            <person name="Oberbeckmann S."/>
            <person name="Bunk B."/>
            <person name="Jeske O."/>
            <person name="Meyerdierks A."/>
            <person name="Storesund J.E."/>
            <person name="Kallscheuer N."/>
            <person name="Luecker S."/>
            <person name="Lage O.M."/>
            <person name="Pohl T."/>
            <person name="Merkel B.J."/>
            <person name="Hornburger P."/>
            <person name="Mueller R.-W."/>
            <person name="Bruemmer F."/>
            <person name="Labrenz M."/>
            <person name="Spormann A.M."/>
            <person name="Op Den Camp H."/>
            <person name="Overmann J."/>
            <person name="Amann R."/>
            <person name="Jetten M.S.M."/>
            <person name="Mascher T."/>
            <person name="Medema M.H."/>
            <person name="Devos D.P."/>
            <person name="Kaster A.-K."/>
            <person name="Ovreas L."/>
            <person name="Rohde M."/>
            <person name="Galperin M.Y."/>
            <person name="Jogler C."/>
        </authorList>
    </citation>
    <scope>NUCLEOTIDE SEQUENCE [LARGE SCALE GENOMIC DNA]</scope>
    <source>
        <strain evidence="1 2">LF1</strain>
    </source>
</reference>
<proteinExistence type="predicted"/>
<comment type="caution">
    <text evidence="1">The sequence shown here is derived from an EMBL/GenBank/DDBJ whole genome shotgun (WGS) entry which is preliminary data.</text>
</comment>
<evidence type="ECO:0000313" key="1">
    <source>
        <dbReference type="EMBL" id="KAA1261685.1"/>
    </source>
</evidence>
<protein>
    <submittedName>
        <fullName evidence="1">Uncharacterized protein</fullName>
    </submittedName>
</protein>
<evidence type="ECO:0000313" key="2">
    <source>
        <dbReference type="Proteomes" id="UP000322699"/>
    </source>
</evidence>
<accession>A0A5B1CP01</accession>
<name>A0A5B1CP01_9BACT</name>
<keyword evidence="2" id="KW-1185">Reference proteome</keyword>
<dbReference type="EMBL" id="VRLW01000001">
    <property type="protein sequence ID" value="KAA1261685.1"/>
    <property type="molecule type" value="Genomic_DNA"/>
</dbReference>